<sequence>MDLSFDTRSVSPAGAGSEIVGKKRWF</sequence>
<accession>A0ABQ7ZBA5</accession>
<evidence type="ECO:0000313" key="2">
    <source>
        <dbReference type="Proteomes" id="UP000824890"/>
    </source>
</evidence>
<name>A0ABQ7ZBA5_BRANA</name>
<dbReference type="EMBL" id="JAGKQM010000015">
    <property type="protein sequence ID" value="KAH0877378.1"/>
    <property type="molecule type" value="Genomic_DNA"/>
</dbReference>
<keyword evidence="2" id="KW-1185">Reference proteome</keyword>
<proteinExistence type="predicted"/>
<protein>
    <submittedName>
        <fullName evidence="1">Uncharacterized protein</fullName>
    </submittedName>
</protein>
<dbReference type="Proteomes" id="UP000824890">
    <property type="component" value="Unassembled WGS sequence"/>
</dbReference>
<organism evidence="1 2">
    <name type="scientific">Brassica napus</name>
    <name type="common">Rape</name>
    <dbReference type="NCBI Taxonomy" id="3708"/>
    <lineage>
        <taxon>Eukaryota</taxon>
        <taxon>Viridiplantae</taxon>
        <taxon>Streptophyta</taxon>
        <taxon>Embryophyta</taxon>
        <taxon>Tracheophyta</taxon>
        <taxon>Spermatophyta</taxon>
        <taxon>Magnoliopsida</taxon>
        <taxon>eudicotyledons</taxon>
        <taxon>Gunneridae</taxon>
        <taxon>Pentapetalae</taxon>
        <taxon>rosids</taxon>
        <taxon>malvids</taxon>
        <taxon>Brassicales</taxon>
        <taxon>Brassicaceae</taxon>
        <taxon>Brassiceae</taxon>
        <taxon>Brassica</taxon>
    </lineage>
</organism>
<comment type="caution">
    <text evidence="1">The sequence shown here is derived from an EMBL/GenBank/DDBJ whole genome shotgun (WGS) entry which is preliminary data.</text>
</comment>
<reference evidence="1 2" key="1">
    <citation type="submission" date="2021-05" db="EMBL/GenBank/DDBJ databases">
        <title>Genome Assembly of Synthetic Allotetraploid Brassica napus Reveals Homoeologous Exchanges between Subgenomes.</title>
        <authorList>
            <person name="Davis J.T."/>
        </authorList>
    </citation>
    <scope>NUCLEOTIDE SEQUENCE [LARGE SCALE GENOMIC DNA]</scope>
    <source>
        <strain evidence="2">cv. Da-Ae</strain>
        <tissue evidence="1">Seedling</tissue>
    </source>
</reference>
<gene>
    <name evidence="1" type="ORF">HID58_064772</name>
</gene>
<evidence type="ECO:0000313" key="1">
    <source>
        <dbReference type="EMBL" id="KAH0877378.1"/>
    </source>
</evidence>